<dbReference type="Gene3D" id="3.40.605.10">
    <property type="entry name" value="Aldehyde Dehydrogenase, Chain A, domain 1"/>
    <property type="match status" value="1"/>
</dbReference>
<dbReference type="KEGG" id="ccjz:ccrud_02370"/>
<feature type="domain" description="Aldehyde dehydrogenase" evidence="2">
    <location>
        <begin position="17"/>
        <end position="428"/>
    </location>
</feature>
<dbReference type="PANTHER" id="PTHR43353">
    <property type="entry name" value="SUCCINATE-SEMIALDEHYDE DEHYDROGENASE, MITOCHONDRIAL"/>
    <property type="match status" value="1"/>
</dbReference>
<dbReference type="InterPro" id="IPR015590">
    <property type="entry name" value="Aldehyde_DH_dom"/>
</dbReference>
<proteinExistence type="predicted"/>
<dbReference type="GO" id="GO:0016620">
    <property type="term" value="F:oxidoreductase activity, acting on the aldehyde or oxo group of donors, NAD or NADP as acceptor"/>
    <property type="evidence" value="ECO:0007669"/>
    <property type="project" value="InterPro"/>
</dbReference>
<organism evidence="3 4">
    <name type="scientific">Corynebacterium crudilactis</name>
    <dbReference type="NCBI Taxonomy" id="1652495"/>
    <lineage>
        <taxon>Bacteria</taxon>
        <taxon>Bacillati</taxon>
        <taxon>Actinomycetota</taxon>
        <taxon>Actinomycetes</taxon>
        <taxon>Mycobacteriales</taxon>
        <taxon>Corynebacteriaceae</taxon>
        <taxon>Corynebacterium</taxon>
    </lineage>
</organism>
<dbReference type="PANTHER" id="PTHR43353:SF3">
    <property type="entry name" value="ALDEHYDE DEHYDROGENASE-RELATED"/>
    <property type="match status" value="1"/>
</dbReference>
<sequence length="521" mass="54740">MIATTTLHGCSLINGDWTPGTNGEITGFDPRTNDRLEPAYSLANSAQLKQAITAAKRAFRSYRLTTPEERADFLTSIADNIDASAEEIIQRASLETGLGTARLTGEIARTSNQLRLFAETIRTGAYHRVRIERGPRVDLRQRHIPLGPVAVFGASNFPLAFSTAGGDTAAALAAGCPVVFKAHNAHPGTAELVGKAVQGAVEKHSLDAGVFNLIYGRGVEIGQELAADPAISAIGFTGSRQGGLALSQTASQRAVPIPVFAEMSATNPVFVFPGALEGPDASEALADAFVLSITGSSGQLCTKPGLVFVPRGLAGDAFVELIATKFTQSSGQTMLTKGIAEAWQRGVDTLHSQPSVEVLAQGTAGPGANAPGPVVFESDIQVLLNNAILQEEIFGAASLIVRYDSPTQLHDAAEALEGQLTATIQATQKDIKDVSALLPLLEDLAGRVLFGGWPTGVEVGHAMVHGGPFPATSNAQSTSVGTLAIERFMRPVSYQSLPEELLPSPISEANKWSVPREIDSY</sequence>
<dbReference type="InterPro" id="IPR044151">
    <property type="entry name" value="ALDH_KGSADH"/>
</dbReference>
<protein>
    <submittedName>
        <fullName evidence="3">2,5-dioxovalerate dehydrogenase</fullName>
    </submittedName>
</protein>
<evidence type="ECO:0000259" key="2">
    <source>
        <dbReference type="Pfam" id="PF00171"/>
    </source>
</evidence>
<dbReference type="EMBL" id="CP015622">
    <property type="protein sequence ID" value="ANE03168.1"/>
    <property type="molecule type" value="Genomic_DNA"/>
</dbReference>
<dbReference type="OrthoDB" id="9770537at2"/>
<keyword evidence="1" id="KW-0560">Oxidoreductase</keyword>
<dbReference type="STRING" id="1652495.ccrud_02370"/>
<dbReference type="Proteomes" id="UP000076929">
    <property type="component" value="Chromosome"/>
</dbReference>
<evidence type="ECO:0000313" key="3">
    <source>
        <dbReference type="EMBL" id="ANE03168.1"/>
    </source>
</evidence>
<dbReference type="Gene3D" id="3.40.309.10">
    <property type="entry name" value="Aldehyde Dehydrogenase, Chain A, domain 2"/>
    <property type="match status" value="1"/>
</dbReference>
<evidence type="ECO:0000313" key="4">
    <source>
        <dbReference type="Proteomes" id="UP000076929"/>
    </source>
</evidence>
<evidence type="ECO:0000256" key="1">
    <source>
        <dbReference type="ARBA" id="ARBA00023002"/>
    </source>
</evidence>
<dbReference type="AlphaFoldDB" id="A0A172QR66"/>
<dbReference type="InterPro" id="IPR016162">
    <property type="entry name" value="Ald_DH_N"/>
</dbReference>
<name>A0A172QR66_9CORY</name>
<dbReference type="Pfam" id="PF00171">
    <property type="entry name" value="Aldedh"/>
    <property type="match status" value="1"/>
</dbReference>
<dbReference type="CDD" id="cd07129">
    <property type="entry name" value="ALDH_KGSADH"/>
    <property type="match status" value="1"/>
</dbReference>
<dbReference type="SUPFAM" id="SSF53720">
    <property type="entry name" value="ALDH-like"/>
    <property type="match status" value="1"/>
</dbReference>
<accession>A0A172QR66</accession>
<dbReference type="InterPro" id="IPR050740">
    <property type="entry name" value="Aldehyde_DH_Superfamily"/>
</dbReference>
<dbReference type="RefSeq" id="WP_066564335.1">
    <property type="nucleotide sequence ID" value="NZ_CP015622.1"/>
</dbReference>
<gene>
    <name evidence="3" type="ORF">ccrud_02370</name>
</gene>
<reference evidence="3 4" key="1">
    <citation type="submission" date="2016-05" db="EMBL/GenBank/DDBJ databases">
        <title>Complete genome sequence of Corynebacterium crudilactis, a new Corynebacterium species isolated from raw cow's milk.</title>
        <authorList>
            <person name="Christian R."/>
            <person name="Zimmermann J."/>
            <person name="Lipski A."/>
            <person name="Kalinowski J."/>
        </authorList>
    </citation>
    <scope>NUCLEOTIDE SEQUENCE [LARGE SCALE GENOMIC DNA]</scope>
    <source>
        <strain evidence="3 4">JZ16</strain>
    </source>
</reference>
<keyword evidence="4" id="KW-1185">Reference proteome</keyword>
<dbReference type="InterPro" id="IPR016161">
    <property type="entry name" value="Ald_DH/histidinol_DH"/>
</dbReference>
<dbReference type="InterPro" id="IPR016163">
    <property type="entry name" value="Ald_DH_C"/>
</dbReference>